<dbReference type="InterPro" id="IPR035906">
    <property type="entry name" value="MetI-like_sf"/>
</dbReference>
<feature type="transmembrane region" description="Helical" evidence="7">
    <location>
        <begin position="117"/>
        <end position="139"/>
    </location>
</feature>
<dbReference type="InterPro" id="IPR000515">
    <property type="entry name" value="MetI-like"/>
</dbReference>
<dbReference type="SUPFAM" id="SSF161098">
    <property type="entry name" value="MetI-like"/>
    <property type="match status" value="1"/>
</dbReference>
<comment type="caution">
    <text evidence="10">The sequence shown here is derived from an EMBL/GenBank/DDBJ whole genome shotgun (WGS) entry which is preliminary data.</text>
</comment>
<dbReference type="PROSITE" id="PS50928">
    <property type="entry name" value="ABC_TM1"/>
    <property type="match status" value="1"/>
</dbReference>
<feature type="transmembrane region" description="Helical" evidence="7">
    <location>
        <begin position="279"/>
        <end position="297"/>
    </location>
</feature>
<accession>A0A919P0W0</accession>
<dbReference type="CDD" id="cd06261">
    <property type="entry name" value="TM_PBP2"/>
    <property type="match status" value="1"/>
</dbReference>
<keyword evidence="6 7" id="KW-0472">Membrane</keyword>
<keyword evidence="3" id="KW-1003">Cell membrane</keyword>
<dbReference type="Gene3D" id="1.10.3720.10">
    <property type="entry name" value="MetI-like"/>
    <property type="match status" value="1"/>
</dbReference>
<evidence type="ECO:0000256" key="5">
    <source>
        <dbReference type="ARBA" id="ARBA00022989"/>
    </source>
</evidence>
<reference evidence="10" key="1">
    <citation type="submission" date="2021-01" db="EMBL/GenBank/DDBJ databases">
        <title>Whole genome shotgun sequence of Cellulomonas chitinilytica NBRC 110799.</title>
        <authorList>
            <person name="Komaki H."/>
            <person name="Tamura T."/>
        </authorList>
    </citation>
    <scope>NUCLEOTIDE SEQUENCE</scope>
    <source>
        <strain evidence="10">NBRC 110799</strain>
    </source>
</reference>
<comment type="subcellular location">
    <subcellularLocation>
        <location evidence="1 7">Cell membrane</location>
        <topology evidence="1 7">Multi-pass membrane protein</topology>
    </subcellularLocation>
</comment>
<gene>
    <name evidence="10" type="ORF">Cch01nite_08110</name>
</gene>
<dbReference type="PANTHER" id="PTHR43386:SF25">
    <property type="entry name" value="PEPTIDE ABC TRANSPORTER PERMEASE PROTEIN"/>
    <property type="match status" value="1"/>
</dbReference>
<evidence type="ECO:0000256" key="3">
    <source>
        <dbReference type="ARBA" id="ARBA00022475"/>
    </source>
</evidence>
<evidence type="ECO:0000256" key="2">
    <source>
        <dbReference type="ARBA" id="ARBA00022448"/>
    </source>
</evidence>
<organism evidence="10 11">
    <name type="scientific">Cellulomonas chitinilytica</name>
    <dbReference type="NCBI Taxonomy" id="398759"/>
    <lineage>
        <taxon>Bacteria</taxon>
        <taxon>Bacillati</taxon>
        <taxon>Actinomycetota</taxon>
        <taxon>Actinomycetes</taxon>
        <taxon>Micrococcales</taxon>
        <taxon>Cellulomonadaceae</taxon>
        <taxon>Cellulomonas</taxon>
    </lineage>
</organism>
<dbReference type="PANTHER" id="PTHR43386">
    <property type="entry name" value="OLIGOPEPTIDE TRANSPORT SYSTEM PERMEASE PROTEIN APPC"/>
    <property type="match status" value="1"/>
</dbReference>
<comment type="similarity">
    <text evidence="7">Belongs to the binding-protein-dependent transport system permease family.</text>
</comment>
<name>A0A919P0W0_9CELL</name>
<evidence type="ECO:0000259" key="9">
    <source>
        <dbReference type="PROSITE" id="PS50928"/>
    </source>
</evidence>
<feature type="transmembrane region" description="Helical" evidence="7">
    <location>
        <begin position="51"/>
        <end position="71"/>
    </location>
</feature>
<keyword evidence="11" id="KW-1185">Reference proteome</keyword>
<dbReference type="EMBL" id="BONK01000002">
    <property type="protein sequence ID" value="GIG20087.1"/>
    <property type="molecule type" value="Genomic_DNA"/>
</dbReference>
<dbReference type="GO" id="GO:0005886">
    <property type="term" value="C:plasma membrane"/>
    <property type="evidence" value="ECO:0007669"/>
    <property type="project" value="UniProtKB-SubCell"/>
</dbReference>
<sequence length="311" mass="32072">MTAVDALTPLADPTADRSAPGDAGVRGRDEDLVARHVWRGRLADVLRRPGLLVALVWAGLVLVAAFAPHVLASGDPLTGVPADKLQGPSGSHWFGTDQLGRDLFTRVVHGTHLTLEAALVAVGVGLVVGSLLGLLAGFVGGVLDDVVMRTVDVLLSIPSLLLSLALITALGFGTINVAVAVGLASVASVARIMRSEVLRVRTSVYVEAAHAGGSRWWSVLFQHVLPNSAGPVVVLAALELGAAILAVSALSFLGYGEPPPAPEWGALVSGGRDYLRTSWWLTTLPGLTIAASVLAAGRISRALDGDRAGAR</sequence>
<keyword evidence="5 7" id="KW-1133">Transmembrane helix</keyword>
<dbReference type="Pfam" id="PF00528">
    <property type="entry name" value="BPD_transp_1"/>
    <property type="match status" value="1"/>
</dbReference>
<evidence type="ECO:0000256" key="6">
    <source>
        <dbReference type="ARBA" id="ARBA00023136"/>
    </source>
</evidence>
<dbReference type="GO" id="GO:0055085">
    <property type="term" value="P:transmembrane transport"/>
    <property type="evidence" value="ECO:0007669"/>
    <property type="project" value="InterPro"/>
</dbReference>
<evidence type="ECO:0000256" key="8">
    <source>
        <dbReference type="SAM" id="MobiDB-lite"/>
    </source>
</evidence>
<dbReference type="Proteomes" id="UP000632740">
    <property type="component" value="Unassembled WGS sequence"/>
</dbReference>
<dbReference type="InterPro" id="IPR050366">
    <property type="entry name" value="BP-dependent_transpt_permease"/>
</dbReference>
<evidence type="ECO:0000313" key="11">
    <source>
        <dbReference type="Proteomes" id="UP000632740"/>
    </source>
</evidence>
<keyword evidence="4 7" id="KW-0812">Transmembrane</keyword>
<proteinExistence type="inferred from homology"/>
<feature type="region of interest" description="Disordered" evidence="8">
    <location>
        <begin position="1"/>
        <end position="25"/>
    </location>
</feature>
<evidence type="ECO:0000256" key="1">
    <source>
        <dbReference type="ARBA" id="ARBA00004651"/>
    </source>
</evidence>
<keyword evidence="2 7" id="KW-0813">Transport</keyword>
<dbReference type="RefSeq" id="WP_203748928.1">
    <property type="nucleotide sequence ID" value="NZ_BONK01000002.1"/>
</dbReference>
<feature type="transmembrane region" description="Helical" evidence="7">
    <location>
        <begin position="232"/>
        <end position="255"/>
    </location>
</feature>
<evidence type="ECO:0000313" key="10">
    <source>
        <dbReference type="EMBL" id="GIG20087.1"/>
    </source>
</evidence>
<feature type="transmembrane region" description="Helical" evidence="7">
    <location>
        <begin position="151"/>
        <end position="169"/>
    </location>
</feature>
<evidence type="ECO:0000256" key="4">
    <source>
        <dbReference type="ARBA" id="ARBA00022692"/>
    </source>
</evidence>
<feature type="domain" description="ABC transmembrane type-1" evidence="9">
    <location>
        <begin position="111"/>
        <end position="300"/>
    </location>
</feature>
<dbReference type="AlphaFoldDB" id="A0A919P0W0"/>
<evidence type="ECO:0000256" key="7">
    <source>
        <dbReference type="RuleBase" id="RU363032"/>
    </source>
</evidence>
<protein>
    <submittedName>
        <fullName evidence="10">ABC transporter permease</fullName>
    </submittedName>
</protein>